<dbReference type="OrthoDB" id="1303418at2759"/>
<accession>A0A8K0HMC7</accession>
<dbReference type="PANTHER" id="PTHR47186">
    <property type="entry name" value="LEUCINE-RICH REPEAT-CONTAINING PROTEIN 57"/>
    <property type="match status" value="1"/>
</dbReference>
<evidence type="ECO:0000313" key="2">
    <source>
        <dbReference type="EMBL" id="KAF3455522.1"/>
    </source>
</evidence>
<keyword evidence="3" id="KW-1185">Reference proteome</keyword>
<dbReference type="SUPFAM" id="SSF52058">
    <property type="entry name" value="L domain-like"/>
    <property type="match status" value="1"/>
</dbReference>
<gene>
    <name evidence="2" type="ORF">FNV43_RR00153</name>
</gene>
<comment type="caution">
    <text evidence="2">The sequence shown here is derived from an EMBL/GenBank/DDBJ whole genome shotgun (WGS) entry which is preliminary data.</text>
</comment>
<sequence length="290" mass="32797">MEYRIVNPQQLQSMQYLRVLSADSFIFEDYFPKKFSKSVASLKLLRFLDLSSTGIEEIPDTIFRPYNLQTLLLRECRNLAKLPDSIGNLKHLNGEGVSKANLKDRKCIRALCLSWEGVNDDSDNKAREVLDRLQPHTNIEKLYIINYGGRSFPDWVGHHSFCRIESVSLDVLTNCHQLPPLGQLPSLKSLEIRGLDKLENLGDEFYSSGSSSSSSGVGVTETRPPFKSLEILEFSRMPQWEEWSWVGRAFSNLKALELVDCPKLNGACLPECLQSLTELRISSTSPDVPV</sequence>
<proteinExistence type="predicted"/>
<dbReference type="Pfam" id="PF25019">
    <property type="entry name" value="LRR_R13L1-DRL21"/>
    <property type="match status" value="1"/>
</dbReference>
<dbReference type="EMBL" id="VOIH02000001">
    <property type="protein sequence ID" value="KAF3455522.1"/>
    <property type="molecule type" value="Genomic_DNA"/>
</dbReference>
<dbReference type="InterPro" id="IPR056789">
    <property type="entry name" value="LRR_R13L1-DRL21"/>
</dbReference>
<evidence type="ECO:0000259" key="1">
    <source>
        <dbReference type="Pfam" id="PF25019"/>
    </source>
</evidence>
<dbReference type="Gene3D" id="3.80.10.10">
    <property type="entry name" value="Ribonuclease Inhibitor"/>
    <property type="match status" value="1"/>
</dbReference>
<organism evidence="2 3">
    <name type="scientific">Rhamnella rubrinervis</name>
    <dbReference type="NCBI Taxonomy" id="2594499"/>
    <lineage>
        <taxon>Eukaryota</taxon>
        <taxon>Viridiplantae</taxon>
        <taxon>Streptophyta</taxon>
        <taxon>Embryophyta</taxon>
        <taxon>Tracheophyta</taxon>
        <taxon>Spermatophyta</taxon>
        <taxon>Magnoliopsida</taxon>
        <taxon>eudicotyledons</taxon>
        <taxon>Gunneridae</taxon>
        <taxon>Pentapetalae</taxon>
        <taxon>rosids</taxon>
        <taxon>fabids</taxon>
        <taxon>Rosales</taxon>
        <taxon>Rhamnaceae</taxon>
        <taxon>rhamnoid group</taxon>
        <taxon>Rhamneae</taxon>
        <taxon>Rhamnella</taxon>
    </lineage>
</organism>
<name>A0A8K0HMC7_9ROSA</name>
<feature type="domain" description="R13L1/DRL21-like LRR repeat region" evidence="1">
    <location>
        <begin position="86"/>
        <end position="194"/>
    </location>
</feature>
<reference evidence="2" key="1">
    <citation type="submission" date="2020-03" db="EMBL/GenBank/DDBJ databases">
        <title>A high-quality chromosome-level genome assembly of a woody plant with both climbing and erect habits, Rhamnella rubrinervis.</title>
        <authorList>
            <person name="Lu Z."/>
            <person name="Yang Y."/>
            <person name="Zhu X."/>
            <person name="Sun Y."/>
        </authorList>
    </citation>
    <scope>NUCLEOTIDE SEQUENCE</scope>
    <source>
        <strain evidence="2">BYM</strain>
        <tissue evidence="2">Leaf</tissue>
    </source>
</reference>
<dbReference type="Proteomes" id="UP000796880">
    <property type="component" value="Unassembled WGS sequence"/>
</dbReference>
<protein>
    <recommendedName>
        <fullName evidence="1">R13L1/DRL21-like LRR repeat region domain-containing protein</fullName>
    </recommendedName>
</protein>
<dbReference type="InterPro" id="IPR032675">
    <property type="entry name" value="LRR_dom_sf"/>
</dbReference>
<dbReference type="AlphaFoldDB" id="A0A8K0HMC7"/>
<dbReference type="PANTHER" id="PTHR47186:SF26">
    <property type="entry name" value="LEUCINE-RICH REPEAT DOMAIN, L DOMAIN-CONTAINING PROTEIN-RELATED"/>
    <property type="match status" value="1"/>
</dbReference>
<evidence type="ECO:0000313" key="3">
    <source>
        <dbReference type="Proteomes" id="UP000796880"/>
    </source>
</evidence>